<proteinExistence type="predicted"/>
<evidence type="ECO:0000313" key="1">
    <source>
        <dbReference type="EMBL" id="GLS05760.1"/>
    </source>
</evidence>
<organism evidence="1 2">
    <name type="scientific">Chitiniphilus shinanonensis</name>
    <dbReference type="NCBI Taxonomy" id="553088"/>
    <lineage>
        <taxon>Bacteria</taxon>
        <taxon>Pseudomonadati</taxon>
        <taxon>Pseudomonadota</taxon>
        <taxon>Betaproteobacteria</taxon>
        <taxon>Neisseriales</taxon>
        <taxon>Chitinibacteraceae</taxon>
        <taxon>Chitiniphilus</taxon>
    </lineage>
</organism>
<dbReference type="Proteomes" id="UP001156836">
    <property type="component" value="Unassembled WGS sequence"/>
</dbReference>
<name>A0ABQ6BUT8_9NEIS</name>
<accession>A0ABQ6BUT8</accession>
<keyword evidence="2" id="KW-1185">Reference proteome</keyword>
<protein>
    <submittedName>
        <fullName evidence="1">Uncharacterized protein</fullName>
    </submittedName>
</protein>
<dbReference type="EMBL" id="BSOZ01000063">
    <property type="protein sequence ID" value="GLS05760.1"/>
    <property type="molecule type" value="Genomic_DNA"/>
</dbReference>
<evidence type="ECO:0000313" key="2">
    <source>
        <dbReference type="Proteomes" id="UP001156836"/>
    </source>
</evidence>
<gene>
    <name evidence="1" type="ORF">GCM10007860_29170</name>
</gene>
<comment type="caution">
    <text evidence="1">The sequence shown here is derived from an EMBL/GenBank/DDBJ whole genome shotgun (WGS) entry which is preliminary data.</text>
</comment>
<sequence>MLCVRSENPTANNEKQRAPLSCFTVFPPAHAFPTDMQSRGLLRAEIRRKENLRLSACVPVAAWSRPPVLTPSGNGLKQRQGRGTEDAFQAATRMVVDPSAWPRERAKTRCDDMAFQVGKRRILLKLTIGA</sequence>
<reference evidence="2" key="1">
    <citation type="journal article" date="2019" name="Int. J. Syst. Evol. Microbiol.">
        <title>The Global Catalogue of Microorganisms (GCM) 10K type strain sequencing project: providing services to taxonomists for standard genome sequencing and annotation.</title>
        <authorList>
            <consortium name="The Broad Institute Genomics Platform"/>
            <consortium name="The Broad Institute Genome Sequencing Center for Infectious Disease"/>
            <person name="Wu L."/>
            <person name="Ma J."/>
        </authorList>
    </citation>
    <scope>NUCLEOTIDE SEQUENCE [LARGE SCALE GENOMIC DNA]</scope>
    <source>
        <strain evidence="2">NBRC 104970</strain>
    </source>
</reference>